<proteinExistence type="predicted"/>
<comment type="caution">
    <text evidence="1">The sequence shown here is derived from an EMBL/GenBank/DDBJ whole genome shotgun (WGS) entry which is preliminary data.</text>
</comment>
<organism evidence="1">
    <name type="scientific">Tanacetum cinerariifolium</name>
    <name type="common">Dalmatian daisy</name>
    <name type="synonym">Chrysanthemum cinerariifolium</name>
    <dbReference type="NCBI Taxonomy" id="118510"/>
    <lineage>
        <taxon>Eukaryota</taxon>
        <taxon>Viridiplantae</taxon>
        <taxon>Streptophyta</taxon>
        <taxon>Embryophyta</taxon>
        <taxon>Tracheophyta</taxon>
        <taxon>Spermatophyta</taxon>
        <taxon>Magnoliopsida</taxon>
        <taxon>eudicotyledons</taxon>
        <taxon>Gunneridae</taxon>
        <taxon>Pentapetalae</taxon>
        <taxon>asterids</taxon>
        <taxon>campanulids</taxon>
        <taxon>Asterales</taxon>
        <taxon>Asteraceae</taxon>
        <taxon>Asteroideae</taxon>
        <taxon>Anthemideae</taxon>
        <taxon>Anthemidinae</taxon>
        <taxon>Tanacetum</taxon>
    </lineage>
</organism>
<dbReference type="AlphaFoldDB" id="A0A699ULG9"/>
<dbReference type="EMBL" id="BKCJ011341300">
    <property type="protein sequence ID" value="GFD22963.1"/>
    <property type="molecule type" value="Genomic_DNA"/>
</dbReference>
<reference evidence="1" key="1">
    <citation type="journal article" date="2019" name="Sci. Rep.">
        <title>Draft genome of Tanacetum cinerariifolium, the natural source of mosquito coil.</title>
        <authorList>
            <person name="Yamashiro T."/>
            <person name="Shiraishi A."/>
            <person name="Satake H."/>
            <person name="Nakayama K."/>
        </authorList>
    </citation>
    <scope>NUCLEOTIDE SEQUENCE</scope>
</reference>
<gene>
    <name evidence="1" type="ORF">Tci_894932</name>
</gene>
<evidence type="ECO:0000313" key="1">
    <source>
        <dbReference type="EMBL" id="GFD22963.1"/>
    </source>
</evidence>
<sequence length="75" mass="8747">MLLCKQAEKGLPLQVEQFDWLADTDEEIYKQELEAHYSFMEKIQEIPTGLGNLYGAIRTAEHIWVLFHSTIIHKS</sequence>
<protein>
    <submittedName>
        <fullName evidence="1">Uncharacterized protein</fullName>
    </submittedName>
</protein>
<accession>A0A699ULG9</accession>
<name>A0A699ULG9_TANCI</name>